<proteinExistence type="predicted"/>
<comment type="caution">
    <text evidence="1">The sequence shown here is derived from an EMBL/GenBank/DDBJ whole genome shotgun (WGS) entry which is preliminary data.</text>
</comment>
<accession>A0ABS3JDF2</accession>
<dbReference type="EMBL" id="JAFMYW010000001">
    <property type="protein sequence ID" value="MBO0947294.1"/>
    <property type="molecule type" value="Genomic_DNA"/>
</dbReference>
<keyword evidence="2" id="KW-1185">Reference proteome</keyword>
<dbReference type="RefSeq" id="WP_207327210.1">
    <property type="nucleotide sequence ID" value="NZ_JAFMYW010000001.1"/>
</dbReference>
<evidence type="ECO:0000313" key="2">
    <source>
        <dbReference type="Proteomes" id="UP000664628"/>
    </source>
</evidence>
<name>A0ABS3JDF2_9BACT</name>
<protein>
    <submittedName>
        <fullName evidence="1">Uncharacterized protein</fullName>
    </submittedName>
</protein>
<organism evidence="1 2">
    <name type="scientific">Fibrella forsythiae</name>
    <dbReference type="NCBI Taxonomy" id="2817061"/>
    <lineage>
        <taxon>Bacteria</taxon>
        <taxon>Pseudomonadati</taxon>
        <taxon>Bacteroidota</taxon>
        <taxon>Cytophagia</taxon>
        <taxon>Cytophagales</taxon>
        <taxon>Spirosomataceae</taxon>
        <taxon>Fibrella</taxon>
    </lineage>
</organism>
<gene>
    <name evidence="1" type="ORF">J2I46_01785</name>
</gene>
<dbReference type="Proteomes" id="UP000664628">
    <property type="component" value="Unassembled WGS sequence"/>
</dbReference>
<sequence length="88" mass="9614">MQEQLSTLQAKLETMLAVEKVEALAPFQLVGTSQSRAETRQQELQRCLNITQRMSSQLRALQAELSGNEGSNMTIKGCPSGHIVAKGL</sequence>
<evidence type="ECO:0000313" key="1">
    <source>
        <dbReference type="EMBL" id="MBO0947294.1"/>
    </source>
</evidence>
<reference evidence="1 2" key="1">
    <citation type="submission" date="2021-03" db="EMBL/GenBank/DDBJ databases">
        <title>Fibrella sp. HMF5405 genome sequencing and assembly.</title>
        <authorList>
            <person name="Kang H."/>
            <person name="Kim H."/>
            <person name="Bae S."/>
            <person name="Joh K."/>
        </authorList>
    </citation>
    <scope>NUCLEOTIDE SEQUENCE [LARGE SCALE GENOMIC DNA]</scope>
    <source>
        <strain evidence="1 2">HMF5405</strain>
    </source>
</reference>